<accession>A0A1W1CBY6</accession>
<keyword evidence="4" id="KW-0573">Peptidoglycan synthesis</keyword>
<evidence type="ECO:0000256" key="4">
    <source>
        <dbReference type="ARBA" id="ARBA00022984"/>
    </source>
</evidence>
<proteinExistence type="predicted"/>
<sequence length="197" mass="23280">MNNIKSIFIIPMLLLSIFLSCLQASSSEDSMLLPQQEYEMELAKLKAEKAYLYKILDEDKSTYGKSKKKSKKSRKRRSYSLYIKVEIYRQVMKVYRENRLVYKWPVSTGRKGFETPLGSYRPIFIRENYNSKVCNRLFLKNVIFLKNDLAIFGANTDRPLKRGDAYRCIKLGNSNSKKLYNLVQQYGKRRVKIRITR</sequence>
<keyword evidence="3" id="KW-0133">Cell shape</keyword>
<dbReference type="InterPro" id="IPR050979">
    <property type="entry name" value="LD-transpeptidase"/>
</dbReference>
<evidence type="ECO:0000256" key="3">
    <source>
        <dbReference type="ARBA" id="ARBA00022960"/>
    </source>
</evidence>
<dbReference type="InterPro" id="IPR005490">
    <property type="entry name" value="LD_TPept_cat_dom"/>
</dbReference>
<dbReference type="GO" id="GO:0016740">
    <property type="term" value="F:transferase activity"/>
    <property type="evidence" value="ECO:0007669"/>
    <property type="project" value="UniProtKB-KW"/>
</dbReference>
<evidence type="ECO:0000313" key="7">
    <source>
        <dbReference type="EMBL" id="SFV63235.1"/>
    </source>
</evidence>
<dbReference type="InterPro" id="IPR038063">
    <property type="entry name" value="Transpep_catalytic_dom"/>
</dbReference>
<evidence type="ECO:0000256" key="2">
    <source>
        <dbReference type="ARBA" id="ARBA00022679"/>
    </source>
</evidence>
<feature type="domain" description="L,D-TPase catalytic" evidence="6">
    <location>
        <begin position="81"/>
        <end position="196"/>
    </location>
</feature>
<dbReference type="Gene3D" id="2.40.440.10">
    <property type="entry name" value="L,D-transpeptidase catalytic domain-like"/>
    <property type="match status" value="1"/>
</dbReference>
<organism evidence="7">
    <name type="scientific">hydrothermal vent metagenome</name>
    <dbReference type="NCBI Taxonomy" id="652676"/>
    <lineage>
        <taxon>unclassified sequences</taxon>
        <taxon>metagenomes</taxon>
        <taxon>ecological metagenomes</taxon>
    </lineage>
</organism>
<dbReference type="UniPathway" id="UPA00219"/>
<dbReference type="GO" id="GO:0071972">
    <property type="term" value="F:peptidoglycan L,D-transpeptidase activity"/>
    <property type="evidence" value="ECO:0007669"/>
    <property type="project" value="TreeGrafter"/>
</dbReference>
<keyword evidence="2" id="KW-0808">Transferase</keyword>
<dbReference type="GO" id="GO:0005576">
    <property type="term" value="C:extracellular region"/>
    <property type="evidence" value="ECO:0007669"/>
    <property type="project" value="TreeGrafter"/>
</dbReference>
<dbReference type="EMBL" id="FPHC01000067">
    <property type="protein sequence ID" value="SFV63235.1"/>
    <property type="molecule type" value="Genomic_DNA"/>
</dbReference>
<dbReference type="AlphaFoldDB" id="A0A1W1CBY6"/>
<comment type="pathway">
    <text evidence="1">Cell wall biogenesis; peptidoglycan biosynthesis.</text>
</comment>
<evidence type="ECO:0000259" key="6">
    <source>
        <dbReference type="PROSITE" id="PS52029"/>
    </source>
</evidence>
<evidence type="ECO:0000256" key="5">
    <source>
        <dbReference type="ARBA" id="ARBA00023316"/>
    </source>
</evidence>
<reference evidence="7" key="1">
    <citation type="submission" date="2016-10" db="EMBL/GenBank/DDBJ databases">
        <authorList>
            <person name="de Groot N.N."/>
        </authorList>
    </citation>
    <scope>NUCLEOTIDE SEQUENCE</scope>
</reference>
<gene>
    <name evidence="7" type="ORF">MNB_SV-6-585</name>
</gene>
<dbReference type="SUPFAM" id="SSF141523">
    <property type="entry name" value="L,D-transpeptidase catalytic domain-like"/>
    <property type="match status" value="1"/>
</dbReference>
<dbReference type="GO" id="GO:0071555">
    <property type="term" value="P:cell wall organization"/>
    <property type="evidence" value="ECO:0007669"/>
    <property type="project" value="UniProtKB-KW"/>
</dbReference>
<dbReference type="PANTHER" id="PTHR30582:SF2">
    <property type="entry name" value="L,D-TRANSPEPTIDASE YCIB-RELATED"/>
    <property type="match status" value="1"/>
</dbReference>
<name>A0A1W1CBY6_9ZZZZ</name>
<dbReference type="GO" id="GO:0008360">
    <property type="term" value="P:regulation of cell shape"/>
    <property type="evidence" value="ECO:0007669"/>
    <property type="project" value="UniProtKB-KW"/>
</dbReference>
<dbReference type="PROSITE" id="PS52029">
    <property type="entry name" value="LD_TPASE"/>
    <property type="match status" value="1"/>
</dbReference>
<protein>
    <submittedName>
        <fullName evidence="7">Mll1184 protein</fullName>
    </submittedName>
</protein>
<keyword evidence="5" id="KW-0961">Cell wall biogenesis/degradation</keyword>
<dbReference type="GO" id="GO:0018104">
    <property type="term" value="P:peptidoglycan-protein cross-linking"/>
    <property type="evidence" value="ECO:0007669"/>
    <property type="project" value="TreeGrafter"/>
</dbReference>
<dbReference type="PANTHER" id="PTHR30582">
    <property type="entry name" value="L,D-TRANSPEPTIDASE"/>
    <property type="match status" value="1"/>
</dbReference>
<evidence type="ECO:0000256" key="1">
    <source>
        <dbReference type="ARBA" id="ARBA00004752"/>
    </source>
</evidence>
<dbReference type="Pfam" id="PF03734">
    <property type="entry name" value="YkuD"/>
    <property type="match status" value="1"/>
</dbReference>
<dbReference type="CDD" id="cd16913">
    <property type="entry name" value="YkuD_like"/>
    <property type="match status" value="1"/>
</dbReference>
<dbReference type="PROSITE" id="PS51257">
    <property type="entry name" value="PROKAR_LIPOPROTEIN"/>
    <property type="match status" value="1"/>
</dbReference>